<reference evidence="4" key="1">
    <citation type="journal article" date="2018" name="Nat. Microbiol.">
        <title>Leveraging single-cell genomics to expand the fungal tree of life.</title>
        <authorList>
            <person name="Ahrendt S.R."/>
            <person name="Quandt C.A."/>
            <person name="Ciobanu D."/>
            <person name="Clum A."/>
            <person name="Salamov A."/>
            <person name="Andreopoulos B."/>
            <person name="Cheng J.F."/>
            <person name="Woyke T."/>
            <person name="Pelin A."/>
            <person name="Henrissat B."/>
            <person name="Reynolds N.K."/>
            <person name="Benny G.L."/>
            <person name="Smith M.E."/>
            <person name="James T.Y."/>
            <person name="Grigoriev I.V."/>
        </authorList>
    </citation>
    <scope>NUCLEOTIDE SEQUENCE [LARGE SCALE GENOMIC DNA]</scope>
</reference>
<organism evidence="3 4">
    <name type="scientific">Blyttiomyces helicus</name>
    <dbReference type="NCBI Taxonomy" id="388810"/>
    <lineage>
        <taxon>Eukaryota</taxon>
        <taxon>Fungi</taxon>
        <taxon>Fungi incertae sedis</taxon>
        <taxon>Chytridiomycota</taxon>
        <taxon>Chytridiomycota incertae sedis</taxon>
        <taxon>Chytridiomycetes</taxon>
        <taxon>Chytridiomycetes incertae sedis</taxon>
        <taxon>Blyttiomyces</taxon>
    </lineage>
</organism>
<dbReference type="Proteomes" id="UP000269721">
    <property type="component" value="Unassembled WGS sequence"/>
</dbReference>
<keyword evidence="4" id="KW-1185">Reference proteome</keyword>
<dbReference type="AlphaFoldDB" id="A0A4P9WMN5"/>
<keyword evidence="2" id="KW-0732">Signal</keyword>
<accession>A0A4P9WMN5</accession>
<name>A0A4P9WMN5_9FUNG</name>
<gene>
    <name evidence="3" type="ORF">BDK51DRAFT_28712</name>
</gene>
<feature type="signal peptide" evidence="2">
    <location>
        <begin position="1"/>
        <end position="31"/>
    </location>
</feature>
<protein>
    <submittedName>
        <fullName evidence="3">Uncharacterized protein</fullName>
    </submittedName>
</protein>
<evidence type="ECO:0000256" key="2">
    <source>
        <dbReference type="SAM" id="SignalP"/>
    </source>
</evidence>
<evidence type="ECO:0000313" key="4">
    <source>
        <dbReference type="Proteomes" id="UP000269721"/>
    </source>
</evidence>
<feature type="region of interest" description="Disordered" evidence="1">
    <location>
        <begin position="101"/>
        <end position="130"/>
    </location>
</feature>
<sequence length="376" mass="42076">MWGGQGFKFVADGRTSWLVRWWLLPLSGCCGLGGGEDAIEWIHLRFLPCSTAGETDAFVWKEPALVAPRQETQAQKTPKAKIQLLRGTRCTWIQTSMDPGLFGSKQNGQPGRQPPSLVTPPPAPPSTQTSVYLSPHVLAPIVAHHERFGPQGKRVYRLLNRKENKADLLIEFEEAKEDICAQFDKYVPATAEQGWWEYVEEEEAPPRPTMSANLQLQMGQRMFSDHLDETEDLYLLPSTVFNSTPASQSGSSSTASAIDLLTTTSSPPKPAPTLNTLSPFPFNMPFGTLLCARRIGVKLKDHYEGWPHGQEYRCIHEFMECIMEVNTEAMEAALKGDMWEKGNPPVGGNLMTTDMELQIKREEVLIKEGSEERCKR</sequence>
<evidence type="ECO:0000256" key="1">
    <source>
        <dbReference type="SAM" id="MobiDB-lite"/>
    </source>
</evidence>
<proteinExistence type="predicted"/>
<dbReference type="EMBL" id="KZ994436">
    <property type="protein sequence ID" value="RKO92938.1"/>
    <property type="molecule type" value="Genomic_DNA"/>
</dbReference>
<evidence type="ECO:0000313" key="3">
    <source>
        <dbReference type="EMBL" id="RKO92938.1"/>
    </source>
</evidence>
<feature type="chain" id="PRO_5020294038" evidence="2">
    <location>
        <begin position="32"/>
        <end position="376"/>
    </location>
</feature>